<dbReference type="PANTHER" id="PTHR33371">
    <property type="entry name" value="INTERMEMBRANE PHOSPHOLIPID TRANSPORT SYSTEM BINDING PROTEIN MLAD-RELATED"/>
    <property type="match status" value="1"/>
</dbReference>
<feature type="domain" description="Mce/MlaD" evidence="1">
    <location>
        <begin position="45"/>
        <end position="121"/>
    </location>
</feature>
<reference evidence="3" key="1">
    <citation type="submission" date="2023-10" db="EMBL/GenBank/DDBJ databases">
        <title>Development of a sustainable strategy for remediation of hydrocarbon-contaminated territories based on the waste exchange concept.</title>
        <authorList>
            <person name="Krivoruchko A."/>
        </authorList>
    </citation>
    <scope>NUCLEOTIDE SEQUENCE</scope>
    <source>
        <strain evidence="3">IEGM 68</strain>
    </source>
</reference>
<dbReference type="GO" id="GO:0005576">
    <property type="term" value="C:extracellular region"/>
    <property type="evidence" value="ECO:0007669"/>
    <property type="project" value="TreeGrafter"/>
</dbReference>
<dbReference type="AlphaFoldDB" id="A0AAE4UXV2"/>
<evidence type="ECO:0000259" key="2">
    <source>
        <dbReference type="Pfam" id="PF11887"/>
    </source>
</evidence>
<organism evidence="3 4">
    <name type="scientific">Rhodococcus oxybenzonivorans</name>
    <dbReference type="NCBI Taxonomy" id="1990687"/>
    <lineage>
        <taxon>Bacteria</taxon>
        <taxon>Bacillati</taxon>
        <taxon>Actinomycetota</taxon>
        <taxon>Actinomycetes</taxon>
        <taxon>Mycobacteriales</taxon>
        <taxon>Nocardiaceae</taxon>
        <taxon>Rhodococcus</taxon>
    </lineage>
</organism>
<dbReference type="NCBIfam" id="TIGR00996">
    <property type="entry name" value="Mtu_fam_mce"/>
    <property type="match status" value="1"/>
</dbReference>
<evidence type="ECO:0000259" key="1">
    <source>
        <dbReference type="Pfam" id="PF02470"/>
    </source>
</evidence>
<dbReference type="RefSeq" id="WP_317745898.1">
    <property type="nucleotide sequence ID" value="NZ_JAWLUP010000009.1"/>
</dbReference>
<dbReference type="Proteomes" id="UP001185863">
    <property type="component" value="Unassembled WGS sequence"/>
</dbReference>
<proteinExistence type="predicted"/>
<dbReference type="InterPro" id="IPR005693">
    <property type="entry name" value="Mce"/>
</dbReference>
<comment type="caution">
    <text evidence="3">The sequence shown here is derived from an EMBL/GenBank/DDBJ whole genome shotgun (WGS) entry which is preliminary data.</text>
</comment>
<name>A0AAE4UXV2_9NOCA</name>
<dbReference type="Pfam" id="PF11887">
    <property type="entry name" value="Mce4_CUP1"/>
    <property type="match status" value="1"/>
</dbReference>
<dbReference type="EMBL" id="JAWLUP010000009">
    <property type="protein sequence ID" value="MDV7264269.1"/>
    <property type="molecule type" value="Genomic_DNA"/>
</dbReference>
<dbReference type="PANTHER" id="PTHR33371:SF19">
    <property type="entry name" value="MCE-FAMILY PROTEIN MCE4A"/>
    <property type="match status" value="1"/>
</dbReference>
<dbReference type="InterPro" id="IPR003399">
    <property type="entry name" value="Mce/MlaD"/>
</dbReference>
<sequence>MISRRSAKSHYHPPPLKTKGALLVLGLAAILFGCLLSFKGAFNSTVPLTVVSDRSGLVMDQGAKVQLNGVQIGKVSEIDHVADGASLQLDIDEQWFGLLTADTVAEIKATTAFGSKYVALEVPDGASREPLEAGQEVRSRNVTTEINTVFENLTSVTEHVDAAKLNATLGALATGLRGRGDQLGTTITDANTFLSAVNPTLPTLANDWRDTTITANTYTQAVPDFMALLGNASVTSDTLVAEEKPLESTLQAFRAMGDEGFGITSENEKNFLDTMRLFVPTTALLAEYSPEYACLFQQAATTAEAEQRFGAGNTGYSLELDAGIMPGDDNYSYPENLPIVQGRGGPGGAPGCYPEITKEMFPTPHLVVDGGANIANATAPRAGSPSFVEYLFGAAVGGVAPR</sequence>
<dbReference type="Pfam" id="PF02470">
    <property type="entry name" value="MlaD"/>
    <property type="match status" value="1"/>
</dbReference>
<dbReference type="GO" id="GO:0051701">
    <property type="term" value="P:biological process involved in interaction with host"/>
    <property type="evidence" value="ECO:0007669"/>
    <property type="project" value="TreeGrafter"/>
</dbReference>
<dbReference type="PROSITE" id="PS51257">
    <property type="entry name" value="PROKAR_LIPOPROTEIN"/>
    <property type="match status" value="1"/>
</dbReference>
<evidence type="ECO:0000313" key="4">
    <source>
        <dbReference type="Proteomes" id="UP001185863"/>
    </source>
</evidence>
<feature type="domain" description="Mammalian cell entry C-terminal" evidence="2">
    <location>
        <begin position="127"/>
        <end position="346"/>
    </location>
</feature>
<dbReference type="InterPro" id="IPR024516">
    <property type="entry name" value="Mce_C"/>
</dbReference>
<gene>
    <name evidence="3" type="ORF">R4315_06895</name>
</gene>
<accession>A0AAE4UXV2</accession>
<protein>
    <submittedName>
        <fullName evidence="3">MCE family protein</fullName>
    </submittedName>
</protein>
<evidence type="ECO:0000313" key="3">
    <source>
        <dbReference type="EMBL" id="MDV7264269.1"/>
    </source>
</evidence>
<dbReference type="InterPro" id="IPR052336">
    <property type="entry name" value="MlaD_Phospholipid_Transporter"/>
</dbReference>